<dbReference type="PANTHER" id="PTHR34560:SF1">
    <property type="entry name" value="START DOMAIN-CONTAINING PROTEIN"/>
    <property type="match status" value="1"/>
</dbReference>
<dbReference type="PANTHER" id="PTHR34560">
    <property type="entry name" value="POLYKETIDE CYCLASE/DEHYDRASE/LIPID TRANSPORT SUPERFAMILY PROTEIN"/>
    <property type="match status" value="1"/>
</dbReference>
<protein>
    <recommendedName>
        <fullName evidence="3">START domain-containing protein</fullName>
    </recommendedName>
</protein>
<proteinExistence type="predicted"/>
<evidence type="ECO:0000313" key="2">
    <source>
        <dbReference type="Proteomes" id="UP000000600"/>
    </source>
</evidence>
<dbReference type="GeneID" id="5023470"/>
<dbReference type="HOGENOM" id="CLU_704874_0_0_1"/>
<accession>A0CHM1</accession>
<dbReference type="InParanoid" id="A0CHM1"/>
<dbReference type="SUPFAM" id="SSF55961">
    <property type="entry name" value="Bet v1-like"/>
    <property type="match status" value="1"/>
</dbReference>
<dbReference type="RefSeq" id="XP_001437685.1">
    <property type="nucleotide sequence ID" value="XM_001437648.2"/>
</dbReference>
<keyword evidence="2" id="KW-1185">Reference proteome</keyword>
<name>A0CHM1_PARTE</name>
<dbReference type="InterPro" id="IPR023393">
    <property type="entry name" value="START-like_dom_sf"/>
</dbReference>
<dbReference type="CDD" id="cd08877">
    <property type="entry name" value="START_2"/>
    <property type="match status" value="1"/>
</dbReference>
<gene>
    <name evidence="1" type="ORF">GSPATT00038390001</name>
</gene>
<organism evidence="1 2">
    <name type="scientific">Paramecium tetraurelia</name>
    <dbReference type="NCBI Taxonomy" id="5888"/>
    <lineage>
        <taxon>Eukaryota</taxon>
        <taxon>Sar</taxon>
        <taxon>Alveolata</taxon>
        <taxon>Ciliophora</taxon>
        <taxon>Intramacronucleata</taxon>
        <taxon>Oligohymenophorea</taxon>
        <taxon>Peniculida</taxon>
        <taxon>Parameciidae</taxon>
        <taxon>Paramecium</taxon>
    </lineage>
</organism>
<dbReference type="OrthoDB" id="360784at2759"/>
<reference evidence="1 2" key="1">
    <citation type="journal article" date="2006" name="Nature">
        <title>Global trends of whole-genome duplications revealed by the ciliate Paramecium tetraurelia.</title>
        <authorList>
            <consortium name="Genoscope"/>
            <person name="Aury J.-M."/>
            <person name="Jaillon O."/>
            <person name="Duret L."/>
            <person name="Noel B."/>
            <person name="Jubin C."/>
            <person name="Porcel B.M."/>
            <person name="Segurens B."/>
            <person name="Daubin V."/>
            <person name="Anthouard V."/>
            <person name="Aiach N."/>
            <person name="Arnaiz O."/>
            <person name="Billaut A."/>
            <person name="Beisson J."/>
            <person name="Blanc I."/>
            <person name="Bouhouche K."/>
            <person name="Camara F."/>
            <person name="Duharcourt S."/>
            <person name="Guigo R."/>
            <person name="Gogendeau D."/>
            <person name="Katinka M."/>
            <person name="Keller A.-M."/>
            <person name="Kissmehl R."/>
            <person name="Klotz C."/>
            <person name="Koll F."/>
            <person name="Le Moue A."/>
            <person name="Lepere C."/>
            <person name="Malinsky S."/>
            <person name="Nowacki M."/>
            <person name="Nowak J.K."/>
            <person name="Plattner H."/>
            <person name="Poulain J."/>
            <person name="Ruiz F."/>
            <person name="Serrano V."/>
            <person name="Zagulski M."/>
            <person name="Dessen P."/>
            <person name="Betermier M."/>
            <person name="Weissenbach J."/>
            <person name="Scarpelli C."/>
            <person name="Schachter V."/>
            <person name="Sperling L."/>
            <person name="Meyer E."/>
            <person name="Cohen J."/>
            <person name="Wincker P."/>
        </authorList>
    </citation>
    <scope>NUCLEOTIDE SEQUENCE [LARGE SCALE GENOMIC DNA]</scope>
    <source>
        <strain evidence="1 2">Stock d4-2</strain>
    </source>
</reference>
<dbReference type="AlphaFoldDB" id="A0CHM1"/>
<dbReference type="KEGG" id="ptm:GSPATT00038390001"/>
<evidence type="ECO:0000313" key="1">
    <source>
        <dbReference type="EMBL" id="CAK70288.1"/>
    </source>
</evidence>
<sequence length="475" mass="55686">MLKIDTFQEQLQQAVQLKQSDEKLENLRKIFSELISSPLNDNEKLNIYNDINLILTSLFEQKNGSFEEKEQIKNLMGIMMNNLEVQEFMFRIADEESNQDISYVANQIQEVRSLSINYKASKIGREFITQKAEQLQQQPSQNQILNLNVNVCEDQQIEFYDNNNYSQQSKEEQSLIQSPPSKIYHEIAQDELSELINRSKYEFDQTKIDQAYVYAKLAQDKFQSSFTYQQHAEYVDQIIVQYNYLIENVKELDSDGWLFDGMSNGISVKYKFPENTSTASMLMETKIPVNAIRVLALVNEMDLNYLWVPFCKRTYVNKVLNRACKVCTSEMYFPLIPDRECVFVGEGYDRLQVNGTITLLSRSVDGDKEFLEKNGIFIPEKSKFVRMYIKYYIFEITPIDKDSCSIRACTNVNPKISMVPNSVLAYIGRKFAHILISKIVNYAKTFEKSPFYPVYQEHIEFYNWLEEKLKTHLKY</sequence>
<dbReference type="Gene3D" id="3.30.530.20">
    <property type="match status" value="1"/>
</dbReference>
<dbReference type="Proteomes" id="UP000000600">
    <property type="component" value="Unassembled WGS sequence"/>
</dbReference>
<dbReference type="EMBL" id="CT868077">
    <property type="protein sequence ID" value="CAK70288.1"/>
    <property type="molecule type" value="Genomic_DNA"/>
</dbReference>
<dbReference type="OMA" id="YQQHAEY"/>
<evidence type="ECO:0008006" key="3">
    <source>
        <dbReference type="Google" id="ProtNLM"/>
    </source>
</evidence>